<dbReference type="PROSITE" id="PS00687">
    <property type="entry name" value="ALDEHYDE_DEHYDR_GLU"/>
    <property type="match status" value="1"/>
</dbReference>
<comment type="pathway">
    <text evidence="1">Amino-acid degradation; 4-aminobutanoate degradation.</text>
</comment>
<keyword evidence="11" id="KW-1185">Reference proteome</keyword>
<comment type="caution">
    <text evidence="10">The sequence shown here is derived from an EMBL/GenBank/DDBJ whole genome shotgun (WGS) entry which is preliminary data.</text>
</comment>
<accession>A0ABD2K6G3</accession>
<dbReference type="InterPro" id="IPR050740">
    <property type="entry name" value="Aldehyde_DH_Superfamily"/>
</dbReference>
<dbReference type="EMBL" id="JBICBT010000825">
    <property type="protein sequence ID" value="KAL3098320.1"/>
    <property type="molecule type" value="Genomic_DNA"/>
</dbReference>
<feature type="active site" evidence="7">
    <location>
        <position position="266"/>
    </location>
</feature>
<evidence type="ECO:0000256" key="2">
    <source>
        <dbReference type="ARBA" id="ARBA00009986"/>
    </source>
</evidence>
<dbReference type="FunFam" id="3.40.605.10:FF:000026">
    <property type="entry name" value="Aldehyde dehydrogenase, putative"/>
    <property type="match status" value="1"/>
</dbReference>
<dbReference type="SUPFAM" id="SSF53720">
    <property type="entry name" value="ALDH-like"/>
    <property type="match status" value="1"/>
</dbReference>
<protein>
    <recommendedName>
        <fullName evidence="4">Succinate-semialdehyde dehydrogenase, mitochondrial</fullName>
        <ecNumber evidence="3">1.2.1.24</ecNumber>
    </recommendedName>
    <alternativeName>
        <fullName evidence="6">NAD(+)-dependent succinic semialdehyde dehydrogenase</fullName>
    </alternativeName>
</protein>
<comment type="similarity">
    <text evidence="2 8">Belongs to the aldehyde dehydrogenase family.</text>
</comment>
<dbReference type="FunFam" id="3.40.605.10:FF:000005">
    <property type="entry name" value="Succinate-semialdehyde dehydrogenase I"/>
    <property type="match status" value="1"/>
</dbReference>
<dbReference type="InterPro" id="IPR016161">
    <property type="entry name" value="Ald_DH/histidinol_DH"/>
</dbReference>
<dbReference type="Proteomes" id="UP001620626">
    <property type="component" value="Unassembled WGS sequence"/>
</dbReference>
<feature type="domain" description="Aldehyde dehydrogenase" evidence="9">
    <location>
        <begin position="26"/>
        <end position="488"/>
    </location>
</feature>
<dbReference type="Pfam" id="PF00171">
    <property type="entry name" value="Aldedh"/>
    <property type="match status" value="1"/>
</dbReference>
<evidence type="ECO:0000256" key="4">
    <source>
        <dbReference type="ARBA" id="ARBA00019842"/>
    </source>
</evidence>
<dbReference type="InterPro" id="IPR029510">
    <property type="entry name" value="Ald_DH_CS_GLU"/>
</dbReference>
<dbReference type="PANTHER" id="PTHR43353:SF5">
    <property type="entry name" value="SUCCINATE-SEMIALDEHYDE DEHYDROGENASE, MITOCHONDRIAL"/>
    <property type="match status" value="1"/>
</dbReference>
<dbReference type="InterPro" id="IPR015590">
    <property type="entry name" value="Aldehyde_DH_dom"/>
</dbReference>
<dbReference type="Gene3D" id="3.40.309.10">
    <property type="entry name" value="Aldehyde Dehydrogenase, Chain A, domain 2"/>
    <property type="match status" value="1"/>
</dbReference>
<dbReference type="Gene3D" id="3.40.605.10">
    <property type="entry name" value="Aldehyde Dehydrogenase, Chain A, domain 1"/>
    <property type="match status" value="1"/>
</dbReference>
<dbReference type="CDD" id="cd07103">
    <property type="entry name" value="ALDH_F5_SSADH_GabD"/>
    <property type="match status" value="1"/>
</dbReference>
<evidence type="ECO:0000313" key="11">
    <source>
        <dbReference type="Proteomes" id="UP001620626"/>
    </source>
</evidence>
<organism evidence="10 11">
    <name type="scientific">Heterodera trifolii</name>
    <dbReference type="NCBI Taxonomy" id="157864"/>
    <lineage>
        <taxon>Eukaryota</taxon>
        <taxon>Metazoa</taxon>
        <taxon>Ecdysozoa</taxon>
        <taxon>Nematoda</taxon>
        <taxon>Chromadorea</taxon>
        <taxon>Rhabditida</taxon>
        <taxon>Tylenchina</taxon>
        <taxon>Tylenchomorpha</taxon>
        <taxon>Tylenchoidea</taxon>
        <taxon>Heteroderidae</taxon>
        <taxon>Heteroderinae</taxon>
        <taxon>Heterodera</taxon>
    </lineage>
</organism>
<evidence type="ECO:0000259" key="9">
    <source>
        <dbReference type="Pfam" id="PF00171"/>
    </source>
</evidence>
<evidence type="ECO:0000256" key="1">
    <source>
        <dbReference type="ARBA" id="ARBA00005176"/>
    </source>
</evidence>
<evidence type="ECO:0000256" key="8">
    <source>
        <dbReference type="RuleBase" id="RU003345"/>
    </source>
</evidence>
<proteinExistence type="inferred from homology"/>
<reference evidence="10 11" key="1">
    <citation type="submission" date="2024-10" db="EMBL/GenBank/DDBJ databases">
        <authorList>
            <person name="Kim D."/>
        </authorList>
    </citation>
    <scope>NUCLEOTIDE SEQUENCE [LARGE SCALE GENOMIC DNA]</scope>
    <source>
        <strain evidence="10">BH-2024</strain>
    </source>
</reference>
<dbReference type="InterPro" id="IPR016163">
    <property type="entry name" value="Ald_DH_C"/>
</dbReference>
<keyword evidence="5 8" id="KW-0560">Oxidoreductase</keyword>
<dbReference type="FunFam" id="3.40.309.10:FF:000004">
    <property type="entry name" value="Succinate-semialdehyde dehydrogenase I"/>
    <property type="match status" value="1"/>
</dbReference>
<evidence type="ECO:0000256" key="6">
    <source>
        <dbReference type="ARBA" id="ARBA00030806"/>
    </source>
</evidence>
<dbReference type="GO" id="GO:0004777">
    <property type="term" value="F:succinate-semialdehyde dehydrogenase (NAD+) activity"/>
    <property type="evidence" value="ECO:0007669"/>
    <property type="project" value="UniProtKB-EC"/>
</dbReference>
<dbReference type="PANTHER" id="PTHR43353">
    <property type="entry name" value="SUCCINATE-SEMIALDEHYDE DEHYDROGENASE, MITOCHONDRIAL"/>
    <property type="match status" value="1"/>
</dbReference>
<evidence type="ECO:0000256" key="7">
    <source>
        <dbReference type="PROSITE-ProRule" id="PRU10007"/>
    </source>
</evidence>
<sequence length="493" mass="53437">MAHCQRRGFKTELLPDGAKAFIKGKWIDASNGHQFSVTDPNSGELLCEVANCGLPEAQLAVAAARQKFPRWAFEYTAKERGAILRKWCELLGEREKHFAELLTREQGKPLAESRGEIQYAASYLDWYAAEARRCYGQVVPASKPFRSHVHLRDPCGVCLLITPWNFPAAMIMRKAAAALAVGCTVVVKPAEDTPLTALALAQTSQEAGVPSGVFNVIPSDRAETAKVSKYLCESQDVDCVSFTGSTEIGKLLLAQCASTVKRVSLELGGNAPFIVFKSADIDQAVQGAMASKFRCSGQTCVSSNRFFVDVSVLADFVAKLKEQFKLLKLGGGMEKDVNVGPLINRKAVEKVKSLVDEAVAQTAEIICGGNALAETNFFEPTILTNVNGKMAIAHAEVFGPVIPIQTFETEEEVVTKANHSRHGLAGYIFSKDCAQIHRVSRALQVGMVGVNEGMMSCAEAAFGGVKESGLGREGGQQGLDEFTQWKYVCWNVE</sequence>
<dbReference type="EC" id="1.2.1.24" evidence="3"/>
<evidence type="ECO:0000256" key="3">
    <source>
        <dbReference type="ARBA" id="ARBA00013051"/>
    </source>
</evidence>
<name>A0ABD2K6G3_9BILA</name>
<evidence type="ECO:0000313" key="10">
    <source>
        <dbReference type="EMBL" id="KAL3098320.1"/>
    </source>
</evidence>
<dbReference type="AlphaFoldDB" id="A0ABD2K6G3"/>
<dbReference type="InterPro" id="IPR016162">
    <property type="entry name" value="Ald_DH_N"/>
</dbReference>
<gene>
    <name evidence="10" type="ORF">niasHT_021592</name>
</gene>
<evidence type="ECO:0000256" key="5">
    <source>
        <dbReference type="ARBA" id="ARBA00023002"/>
    </source>
</evidence>